<organism evidence="1 2">
    <name type="scientific">Arenibacter nanhaiticus</name>
    <dbReference type="NCBI Taxonomy" id="558155"/>
    <lineage>
        <taxon>Bacteria</taxon>
        <taxon>Pseudomonadati</taxon>
        <taxon>Bacteroidota</taxon>
        <taxon>Flavobacteriia</taxon>
        <taxon>Flavobacteriales</taxon>
        <taxon>Flavobacteriaceae</taxon>
        <taxon>Arenibacter</taxon>
    </lineage>
</organism>
<dbReference type="STRING" id="558155.SAMN04487911_12448"/>
<dbReference type="PANTHER" id="PTHR43611">
    <property type="entry name" value="ALPHA-D-GLUCOSE 1-PHOSPHATE PHOSPHATASE"/>
    <property type="match status" value="1"/>
</dbReference>
<reference evidence="1 2" key="1">
    <citation type="submission" date="2016-11" db="EMBL/GenBank/DDBJ databases">
        <authorList>
            <person name="Jaros S."/>
            <person name="Januszkiewicz K."/>
            <person name="Wedrychowicz H."/>
        </authorList>
    </citation>
    <scope>NUCLEOTIDE SEQUENCE [LARGE SCALE GENOMIC DNA]</scope>
    <source>
        <strain evidence="1 2">CGMCC 1.8863</strain>
    </source>
</reference>
<gene>
    <name evidence="1" type="ORF">SAMN04487911_12448</name>
</gene>
<dbReference type="PANTHER" id="PTHR43611:SF3">
    <property type="entry name" value="FLAVIN MONONUCLEOTIDE HYDROLASE 1, CHLOROPLATIC"/>
    <property type="match status" value="1"/>
</dbReference>
<dbReference type="SUPFAM" id="SSF56784">
    <property type="entry name" value="HAD-like"/>
    <property type="match status" value="1"/>
</dbReference>
<accession>A0A1M6K509</accession>
<keyword evidence="1" id="KW-0378">Hydrolase</keyword>
<dbReference type="InterPro" id="IPR023214">
    <property type="entry name" value="HAD_sf"/>
</dbReference>
<dbReference type="InterPro" id="IPR041492">
    <property type="entry name" value="HAD_2"/>
</dbReference>
<dbReference type="RefSeq" id="WP_072765304.1">
    <property type="nucleotide sequence ID" value="NZ_FQYX01000024.1"/>
</dbReference>
<evidence type="ECO:0000313" key="2">
    <source>
        <dbReference type="Proteomes" id="UP000184231"/>
    </source>
</evidence>
<sequence>MIKNIIFDFGDIFINLDKQIVFKEMKKHGIHDFLPRLTPLNEAFEVGSIGPDEFLNELHLHFPQVSPLEIKRIWNSMLLDFPEYRLQFLEDLAKQQDYRLFLLSNTNALHIPHVEQQMGKLQFERFRNCFEQFYLSHEIKLRKPNQEIFEFVLNENNLKASETFFIDDTLENTVAATPLGIKTWNLLVGKEDIISLKERL</sequence>
<dbReference type="NCBIfam" id="TIGR01509">
    <property type="entry name" value="HAD-SF-IA-v3"/>
    <property type="match status" value="1"/>
</dbReference>
<evidence type="ECO:0000313" key="1">
    <source>
        <dbReference type="EMBL" id="SHJ54029.1"/>
    </source>
</evidence>
<dbReference type="Pfam" id="PF13419">
    <property type="entry name" value="HAD_2"/>
    <property type="match status" value="1"/>
</dbReference>
<dbReference type="Proteomes" id="UP000184231">
    <property type="component" value="Unassembled WGS sequence"/>
</dbReference>
<dbReference type="InterPro" id="IPR036412">
    <property type="entry name" value="HAD-like_sf"/>
</dbReference>
<name>A0A1M6K509_9FLAO</name>
<dbReference type="InterPro" id="IPR006439">
    <property type="entry name" value="HAD-SF_hydro_IA"/>
</dbReference>
<protein>
    <submittedName>
        <fullName evidence="1">Putative hydrolase of the HAD superfamily</fullName>
    </submittedName>
</protein>
<keyword evidence="2" id="KW-1185">Reference proteome</keyword>
<dbReference type="SFLD" id="SFLDS00003">
    <property type="entry name" value="Haloacid_Dehalogenase"/>
    <property type="match status" value="1"/>
</dbReference>
<dbReference type="OrthoDB" id="9797415at2"/>
<dbReference type="EMBL" id="FQYX01000024">
    <property type="protein sequence ID" value="SHJ54029.1"/>
    <property type="molecule type" value="Genomic_DNA"/>
</dbReference>
<dbReference type="InterPro" id="IPR023198">
    <property type="entry name" value="PGP-like_dom2"/>
</dbReference>
<dbReference type="Gene3D" id="1.10.150.240">
    <property type="entry name" value="Putative phosphatase, domain 2"/>
    <property type="match status" value="1"/>
</dbReference>
<dbReference type="Gene3D" id="3.40.50.1000">
    <property type="entry name" value="HAD superfamily/HAD-like"/>
    <property type="match status" value="1"/>
</dbReference>
<dbReference type="GO" id="GO:0016787">
    <property type="term" value="F:hydrolase activity"/>
    <property type="evidence" value="ECO:0007669"/>
    <property type="project" value="UniProtKB-KW"/>
</dbReference>
<dbReference type="SFLD" id="SFLDG01129">
    <property type="entry name" value="C1.5:_HAD__Beta-PGM__Phosphata"/>
    <property type="match status" value="1"/>
</dbReference>
<proteinExistence type="predicted"/>
<dbReference type="AlphaFoldDB" id="A0A1M6K509"/>